<dbReference type="Gene3D" id="3.90.228.10">
    <property type="match status" value="1"/>
</dbReference>
<dbReference type="Proteomes" id="UP000272942">
    <property type="component" value="Unassembled WGS sequence"/>
</dbReference>
<protein>
    <recommendedName>
        <fullName evidence="8">Poly [ADP-ribose] polymerase</fullName>
        <shortName evidence="8">PARP</shortName>
        <ecNumber evidence="8">2.4.2.-</ecNumber>
    </recommendedName>
</protein>
<evidence type="ECO:0000313" key="12">
    <source>
        <dbReference type="Proteomes" id="UP000272942"/>
    </source>
</evidence>
<sequence>MRVPPLIRTMDEVKEKLDLLKSLDDIEFAVSVLKQEDVSKENILDIHYRQLKCDIRPMDEKEPMYDVLRRYLETNHGVTHNWYTLELLDVFECAKPDLDNLFLDHGNRMLLWHGSRLTNWVGILGRGLKIAPPEAPSTGYMFGKGIYFADSSSKSANYIYPTQKKNVGLVALCEVSEVAWCVFPPISSLNCHVSVPLVRFFSLGSIPLNRALVRL</sequence>
<dbReference type="GO" id="GO:0016779">
    <property type="term" value="F:nucleotidyltransferase activity"/>
    <property type="evidence" value="ECO:0007669"/>
    <property type="project" value="UniProtKB-KW"/>
</dbReference>
<gene>
    <name evidence="11" type="ORF">ECPE_LOCUS12462</name>
</gene>
<reference evidence="13" key="1">
    <citation type="submission" date="2016-06" db="UniProtKB">
        <authorList>
            <consortium name="WormBaseParasite"/>
        </authorList>
    </citation>
    <scope>IDENTIFICATION</scope>
</reference>
<keyword evidence="2 8" id="KW-0328">Glycosyltransferase</keyword>
<dbReference type="InterPro" id="IPR004102">
    <property type="entry name" value="Poly(ADP-ribose)pol_reg_dom"/>
</dbReference>
<evidence type="ECO:0000256" key="4">
    <source>
        <dbReference type="ARBA" id="ARBA00022695"/>
    </source>
</evidence>
<dbReference type="Pfam" id="PF00644">
    <property type="entry name" value="PARP"/>
    <property type="match status" value="1"/>
</dbReference>
<evidence type="ECO:0000256" key="1">
    <source>
        <dbReference type="ARBA" id="ARBA00004123"/>
    </source>
</evidence>
<dbReference type="GO" id="GO:1990404">
    <property type="term" value="F:NAD+-protein mono-ADP-ribosyltransferase activity"/>
    <property type="evidence" value="ECO:0007669"/>
    <property type="project" value="TreeGrafter"/>
</dbReference>
<dbReference type="EMBL" id="UZAN01052914">
    <property type="protein sequence ID" value="VDP89734.1"/>
    <property type="molecule type" value="Genomic_DNA"/>
</dbReference>
<dbReference type="WBParaSite" id="ECPE_0001249801-mRNA-1">
    <property type="protein sequence ID" value="ECPE_0001249801-mRNA-1"/>
    <property type="gene ID" value="ECPE_0001249801"/>
</dbReference>
<keyword evidence="6" id="KW-0539">Nucleus</keyword>
<evidence type="ECO:0000259" key="10">
    <source>
        <dbReference type="PROSITE" id="PS51060"/>
    </source>
</evidence>
<proteinExistence type="predicted"/>
<evidence type="ECO:0000313" key="11">
    <source>
        <dbReference type="EMBL" id="VDP89734.1"/>
    </source>
</evidence>
<evidence type="ECO:0000256" key="8">
    <source>
        <dbReference type="RuleBase" id="RU362114"/>
    </source>
</evidence>
<dbReference type="PROSITE" id="PS51060">
    <property type="entry name" value="PARP_ALPHA_HD"/>
    <property type="match status" value="1"/>
</dbReference>
<dbReference type="OrthoDB" id="429950at2759"/>
<dbReference type="InterPro" id="IPR036616">
    <property type="entry name" value="Poly(ADP-ribose)pol_reg_dom_sf"/>
</dbReference>
<accession>A0A183AZS7</accession>
<dbReference type="GO" id="GO:0006302">
    <property type="term" value="P:double-strand break repair"/>
    <property type="evidence" value="ECO:0007669"/>
    <property type="project" value="TreeGrafter"/>
</dbReference>
<dbReference type="Pfam" id="PF02877">
    <property type="entry name" value="PARP_reg"/>
    <property type="match status" value="1"/>
</dbReference>
<reference evidence="11 12" key="2">
    <citation type="submission" date="2018-11" db="EMBL/GenBank/DDBJ databases">
        <authorList>
            <consortium name="Pathogen Informatics"/>
        </authorList>
    </citation>
    <scope>NUCLEOTIDE SEQUENCE [LARGE SCALE GENOMIC DNA]</scope>
    <source>
        <strain evidence="11 12">Egypt</strain>
    </source>
</reference>
<dbReference type="InterPro" id="IPR012317">
    <property type="entry name" value="Poly(ADP-ribose)pol_cat_dom"/>
</dbReference>
<dbReference type="PROSITE" id="PS51059">
    <property type="entry name" value="PARP_CATALYTIC"/>
    <property type="match status" value="1"/>
</dbReference>
<dbReference type="EC" id="2.4.2.-" evidence="8"/>
<keyword evidence="12" id="KW-1185">Reference proteome</keyword>
<dbReference type="Gene3D" id="1.20.142.10">
    <property type="entry name" value="Poly(ADP-ribose) polymerase, regulatory domain"/>
    <property type="match status" value="1"/>
</dbReference>
<organism evidence="13">
    <name type="scientific">Echinostoma caproni</name>
    <dbReference type="NCBI Taxonomy" id="27848"/>
    <lineage>
        <taxon>Eukaryota</taxon>
        <taxon>Metazoa</taxon>
        <taxon>Spiralia</taxon>
        <taxon>Lophotrochozoa</taxon>
        <taxon>Platyhelminthes</taxon>
        <taxon>Trematoda</taxon>
        <taxon>Digenea</taxon>
        <taxon>Plagiorchiida</taxon>
        <taxon>Echinostomata</taxon>
        <taxon>Echinostomatoidea</taxon>
        <taxon>Echinostomatidae</taxon>
        <taxon>Echinostoma</taxon>
    </lineage>
</organism>
<dbReference type="InterPro" id="IPR050800">
    <property type="entry name" value="ARTD/PARP"/>
</dbReference>
<evidence type="ECO:0000256" key="5">
    <source>
        <dbReference type="ARBA" id="ARBA00023027"/>
    </source>
</evidence>
<dbReference type="PANTHER" id="PTHR10459">
    <property type="entry name" value="DNA LIGASE"/>
    <property type="match status" value="1"/>
</dbReference>
<feature type="domain" description="PARP alpha-helical" evidence="10">
    <location>
        <begin position="1"/>
        <end position="34"/>
    </location>
</feature>
<keyword evidence="3 8" id="KW-0808">Transferase</keyword>
<evidence type="ECO:0000259" key="9">
    <source>
        <dbReference type="PROSITE" id="PS51059"/>
    </source>
</evidence>
<dbReference type="AlphaFoldDB" id="A0A183AZS7"/>
<comment type="subcellular location">
    <subcellularLocation>
        <location evidence="1">Nucleus</location>
    </subcellularLocation>
</comment>
<keyword evidence="4" id="KW-0548">Nucleotidyltransferase</keyword>
<keyword evidence="5 8" id="KW-0520">NAD</keyword>
<evidence type="ECO:0000256" key="3">
    <source>
        <dbReference type="ARBA" id="ARBA00022679"/>
    </source>
</evidence>
<evidence type="ECO:0000313" key="13">
    <source>
        <dbReference type="WBParaSite" id="ECPE_0001249801-mRNA-1"/>
    </source>
</evidence>
<dbReference type="GO" id="GO:0003950">
    <property type="term" value="F:NAD+ poly-ADP-ribosyltransferase activity"/>
    <property type="evidence" value="ECO:0007669"/>
    <property type="project" value="UniProtKB-UniRule"/>
</dbReference>
<name>A0A183AZS7_9TREM</name>
<comment type="catalytic activity">
    <reaction evidence="7">
        <text>NAD(+) + (ADP-D-ribosyl)n-acceptor = nicotinamide + (ADP-D-ribosyl)n+1-acceptor + H(+).</text>
        <dbReference type="EC" id="2.4.2.30"/>
    </reaction>
</comment>
<evidence type="ECO:0000256" key="7">
    <source>
        <dbReference type="ARBA" id="ARBA00033987"/>
    </source>
</evidence>
<evidence type="ECO:0000256" key="6">
    <source>
        <dbReference type="ARBA" id="ARBA00023242"/>
    </source>
</evidence>
<evidence type="ECO:0000256" key="2">
    <source>
        <dbReference type="ARBA" id="ARBA00022676"/>
    </source>
</evidence>
<dbReference type="PANTHER" id="PTHR10459:SF60">
    <property type="entry name" value="POLY [ADP-RIBOSE] POLYMERASE 2"/>
    <property type="match status" value="1"/>
</dbReference>
<feature type="domain" description="PARP catalytic" evidence="9">
    <location>
        <begin position="42"/>
        <end position="215"/>
    </location>
</feature>
<dbReference type="GO" id="GO:0005730">
    <property type="term" value="C:nucleolus"/>
    <property type="evidence" value="ECO:0007669"/>
    <property type="project" value="TreeGrafter"/>
</dbReference>
<dbReference type="GO" id="GO:0070212">
    <property type="term" value="P:protein poly-ADP-ribosylation"/>
    <property type="evidence" value="ECO:0007669"/>
    <property type="project" value="TreeGrafter"/>
</dbReference>
<dbReference type="SUPFAM" id="SSF47587">
    <property type="entry name" value="Domain of poly(ADP-ribose) polymerase"/>
    <property type="match status" value="1"/>
</dbReference>
<dbReference type="SUPFAM" id="SSF56399">
    <property type="entry name" value="ADP-ribosylation"/>
    <property type="match status" value="1"/>
</dbReference>